<evidence type="ECO:0000256" key="3">
    <source>
        <dbReference type="ARBA" id="ARBA00023163"/>
    </source>
</evidence>
<dbReference type="Pfam" id="PF07729">
    <property type="entry name" value="FCD"/>
    <property type="match status" value="1"/>
</dbReference>
<dbReference type="PROSITE" id="PS50949">
    <property type="entry name" value="HTH_GNTR"/>
    <property type="match status" value="1"/>
</dbReference>
<dbReference type="GO" id="GO:0003700">
    <property type="term" value="F:DNA-binding transcription factor activity"/>
    <property type="evidence" value="ECO:0007669"/>
    <property type="project" value="InterPro"/>
</dbReference>
<organism evidence="5 6">
    <name type="scientific">Paenibacillus oceani</name>
    <dbReference type="NCBI Taxonomy" id="2772510"/>
    <lineage>
        <taxon>Bacteria</taxon>
        <taxon>Bacillati</taxon>
        <taxon>Bacillota</taxon>
        <taxon>Bacilli</taxon>
        <taxon>Bacillales</taxon>
        <taxon>Paenibacillaceae</taxon>
        <taxon>Paenibacillus</taxon>
    </lineage>
</organism>
<dbReference type="PANTHER" id="PTHR43537">
    <property type="entry name" value="TRANSCRIPTIONAL REGULATOR, GNTR FAMILY"/>
    <property type="match status" value="1"/>
</dbReference>
<comment type="caution">
    <text evidence="5">The sequence shown here is derived from an EMBL/GenBank/DDBJ whole genome shotgun (WGS) entry which is preliminary data.</text>
</comment>
<keyword evidence="6" id="KW-1185">Reference proteome</keyword>
<dbReference type="PRINTS" id="PR00035">
    <property type="entry name" value="HTHGNTR"/>
</dbReference>
<dbReference type="Proteomes" id="UP000639396">
    <property type="component" value="Unassembled WGS sequence"/>
</dbReference>
<dbReference type="InterPro" id="IPR011711">
    <property type="entry name" value="GntR_C"/>
</dbReference>
<keyword evidence="3" id="KW-0804">Transcription</keyword>
<name>A0A927CDI8_9BACL</name>
<evidence type="ECO:0000259" key="4">
    <source>
        <dbReference type="PROSITE" id="PS50949"/>
    </source>
</evidence>
<dbReference type="InterPro" id="IPR000524">
    <property type="entry name" value="Tscrpt_reg_HTH_GntR"/>
</dbReference>
<dbReference type="EMBL" id="JACXJA010000052">
    <property type="protein sequence ID" value="MBD2866083.1"/>
    <property type="molecule type" value="Genomic_DNA"/>
</dbReference>
<feature type="domain" description="HTH gntR-type" evidence="4">
    <location>
        <begin position="8"/>
        <end position="76"/>
    </location>
</feature>
<dbReference type="InterPro" id="IPR036390">
    <property type="entry name" value="WH_DNA-bd_sf"/>
</dbReference>
<keyword evidence="1" id="KW-0805">Transcription regulation</keyword>
<dbReference type="InterPro" id="IPR008920">
    <property type="entry name" value="TF_FadR/GntR_C"/>
</dbReference>
<dbReference type="Gene3D" id="1.20.120.530">
    <property type="entry name" value="GntR ligand-binding domain-like"/>
    <property type="match status" value="1"/>
</dbReference>
<dbReference type="AlphaFoldDB" id="A0A927CDI8"/>
<dbReference type="PANTHER" id="PTHR43537:SF5">
    <property type="entry name" value="UXU OPERON TRANSCRIPTIONAL REGULATOR"/>
    <property type="match status" value="1"/>
</dbReference>
<accession>A0A927CDI8</accession>
<sequence>MLPPTKKKSLVDIVNDRIKTYIADHQLKPGDKLPSAKELNDMLSVSRSVVRESLISLQSLGIVQIKPGGGISVGEMSLGTVMDQIPFLWKSNSTVMKELLDSRIILELGAIELAIAHYDVALIERMNDWNRQLEWKISLNEQPGEEDVRFHLALFQATGNKLYIRFGDLVRDYFDKGQLDKINLPDALRSACKEHDEIVYWIKERDVEKAKACMRNHLEPLYRLL</sequence>
<evidence type="ECO:0000313" key="5">
    <source>
        <dbReference type="EMBL" id="MBD2866083.1"/>
    </source>
</evidence>
<dbReference type="GO" id="GO:0003677">
    <property type="term" value="F:DNA binding"/>
    <property type="evidence" value="ECO:0007669"/>
    <property type="project" value="UniProtKB-KW"/>
</dbReference>
<dbReference type="SUPFAM" id="SSF48008">
    <property type="entry name" value="GntR ligand-binding domain-like"/>
    <property type="match status" value="1"/>
</dbReference>
<dbReference type="CDD" id="cd07377">
    <property type="entry name" value="WHTH_GntR"/>
    <property type="match status" value="1"/>
</dbReference>
<dbReference type="Pfam" id="PF00392">
    <property type="entry name" value="GntR"/>
    <property type="match status" value="1"/>
</dbReference>
<dbReference type="SUPFAM" id="SSF46785">
    <property type="entry name" value="Winged helix' DNA-binding domain"/>
    <property type="match status" value="1"/>
</dbReference>
<dbReference type="RefSeq" id="WP_190931704.1">
    <property type="nucleotide sequence ID" value="NZ_JACXJA010000052.1"/>
</dbReference>
<evidence type="ECO:0000256" key="1">
    <source>
        <dbReference type="ARBA" id="ARBA00023015"/>
    </source>
</evidence>
<keyword evidence="2" id="KW-0238">DNA-binding</keyword>
<evidence type="ECO:0000256" key="2">
    <source>
        <dbReference type="ARBA" id="ARBA00023125"/>
    </source>
</evidence>
<dbReference type="InterPro" id="IPR036388">
    <property type="entry name" value="WH-like_DNA-bd_sf"/>
</dbReference>
<reference evidence="5" key="1">
    <citation type="submission" date="2020-09" db="EMBL/GenBank/DDBJ databases">
        <title>A novel bacterium of genus Paenibacillus, isolated from South China Sea.</title>
        <authorList>
            <person name="Huang H."/>
            <person name="Mo K."/>
            <person name="Hu Y."/>
        </authorList>
    </citation>
    <scope>NUCLEOTIDE SEQUENCE</scope>
    <source>
        <strain evidence="5">IB182363</strain>
    </source>
</reference>
<proteinExistence type="predicted"/>
<dbReference type="SMART" id="SM00345">
    <property type="entry name" value="HTH_GNTR"/>
    <property type="match status" value="1"/>
</dbReference>
<gene>
    <name evidence="5" type="ORF">IDH45_29270</name>
</gene>
<protein>
    <submittedName>
        <fullName evidence="5">FadR family transcriptional regulator</fullName>
    </submittedName>
</protein>
<dbReference type="Gene3D" id="1.10.10.10">
    <property type="entry name" value="Winged helix-like DNA-binding domain superfamily/Winged helix DNA-binding domain"/>
    <property type="match status" value="1"/>
</dbReference>
<dbReference type="SMART" id="SM00895">
    <property type="entry name" value="FCD"/>
    <property type="match status" value="1"/>
</dbReference>
<evidence type="ECO:0000313" key="6">
    <source>
        <dbReference type="Proteomes" id="UP000639396"/>
    </source>
</evidence>